<gene>
    <name evidence="2" type="ORF">PAM7066_02207</name>
</gene>
<evidence type="ECO:0000259" key="1">
    <source>
        <dbReference type="PROSITE" id="PS51186"/>
    </source>
</evidence>
<dbReference type="Gene3D" id="3.40.630.30">
    <property type="match status" value="1"/>
</dbReference>
<feature type="domain" description="N-acetyltransferase" evidence="1">
    <location>
        <begin position="15"/>
        <end position="191"/>
    </location>
</feature>
<organism evidence="2 3">
    <name type="scientific">Palleronia marisminoris</name>
    <dbReference type="NCBI Taxonomy" id="315423"/>
    <lineage>
        <taxon>Bacteria</taxon>
        <taxon>Pseudomonadati</taxon>
        <taxon>Pseudomonadota</taxon>
        <taxon>Alphaproteobacteria</taxon>
        <taxon>Rhodobacterales</taxon>
        <taxon>Roseobacteraceae</taxon>
        <taxon>Palleronia</taxon>
    </lineage>
</organism>
<accession>A0A1Y5SUY7</accession>
<dbReference type="OrthoDB" id="9807426at2"/>
<dbReference type="SUPFAM" id="SSF55729">
    <property type="entry name" value="Acyl-CoA N-acyltransferases (Nat)"/>
    <property type="match status" value="1"/>
</dbReference>
<dbReference type="InterPro" id="IPR016181">
    <property type="entry name" value="Acyl_CoA_acyltransferase"/>
</dbReference>
<dbReference type="AlphaFoldDB" id="A0A1Y5SUY7"/>
<protein>
    <submittedName>
        <fullName evidence="2">Acetyltransferase Pat</fullName>
        <ecNumber evidence="2">2.3.1.-</ecNumber>
    </submittedName>
</protein>
<dbReference type="InterPro" id="IPR000182">
    <property type="entry name" value="GNAT_dom"/>
</dbReference>
<keyword evidence="3" id="KW-1185">Reference proteome</keyword>
<evidence type="ECO:0000313" key="2">
    <source>
        <dbReference type="EMBL" id="SLN48664.1"/>
    </source>
</evidence>
<keyword evidence="2" id="KW-0012">Acyltransferase</keyword>
<keyword evidence="2" id="KW-0808">Transferase</keyword>
<name>A0A1Y5SUY7_9RHOB</name>
<dbReference type="GO" id="GO:0016747">
    <property type="term" value="F:acyltransferase activity, transferring groups other than amino-acyl groups"/>
    <property type="evidence" value="ECO:0007669"/>
    <property type="project" value="InterPro"/>
</dbReference>
<sequence>MGREVRTTLRDGRTALLRDLVPGDADALVAGFARLSPQSRVFRFLRAIERLEARDIETFTHPDHTNHEAIGALVEDSETLVPAGIGHFFRAPTALDRAELALTVIDPYQQKGLGSLILGRLLQRAATVGIRRLDAVVHVRNEGMARMLRQLGASSFLDGTTRYFDLPVHPDPATYPDTHAGDAVRRAWALEPEPVVA</sequence>
<evidence type="ECO:0000313" key="3">
    <source>
        <dbReference type="Proteomes" id="UP000193870"/>
    </source>
</evidence>
<reference evidence="2 3" key="1">
    <citation type="submission" date="2017-03" db="EMBL/GenBank/DDBJ databases">
        <authorList>
            <person name="Afonso C.L."/>
            <person name="Miller P.J."/>
            <person name="Scott M.A."/>
            <person name="Spackman E."/>
            <person name="Goraichik I."/>
            <person name="Dimitrov K.M."/>
            <person name="Suarez D.L."/>
            <person name="Swayne D.E."/>
        </authorList>
    </citation>
    <scope>NUCLEOTIDE SEQUENCE [LARGE SCALE GENOMIC DNA]</scope>
    <source>
        <strain evidence="2 3">CECT 7066</strain>
    </source>
</reference>
<dbReference type="Pfam" id="PF13302">
    <property type="entry name" value="Acetyltransf_3"/>
    <property type="match status" value="1"/>
</dbReference>
<dbReference type="STRING" id="315423.SAMN04488020_105263"/>
<dbReference type="Proteomes" id="UP000193870">
    <property type="component" value="Unassembled WGS sequence"/>
</dbReference>
<dbReference type="RefSeq" id="WP_085854178.1">
    <property type="nucleotide sequence ID" value="NZ_FOPF01000005.1"/>
</dbReference>
<dbReference type="EC" id="2.3.1.-" evidence="2"/>
<proteinExistence type="predicted"/>
<dbReference type="PROSITE" id="PS51186">
    <property type="entry name" value="GNAT"/>
    <property type="match status" value="1"/>
</dbReference>
<dbReference type="EMBL" id="FWFV01000005">
    <property type="protein sequence ID" value="SLN48664.1"/>
    <property type="molecule type" value="Genomic_DNA"/>
</dbReference>